<dbReference type="InterPro" id="IPR000718">
    <property type="entry name" value="Peptidase_M13"/>
</dbReference>
<evidence type="ECO:0000256" key="4">
    <source>
        <dbReference type="ARBA" id="ARBA00022692"/>
    </source>
</evidence>
<comment type="cofactor">
    <cofactor evidence="1">
        <name>Zn(2+)</name>
        <dbReference type="ChEBI" id="CHEBI:29105"/>
    </cofactor>
</comment>
<dbReference type="Pfam" id="PF03798">
    <property type="entry name" value="TRAM_LAG1_CLN8"/>
    <property type="match status" value="1"/>
</dbReference>
<keyword evidence="3" id="KW-0645">Protease</keyword>
<dbReference type="CDD" id="cd08662">
    <property type="entry name" value="M13"/>
    <property type="match status" value="1"/>
</dbReference>
<gene>
    <name evidence="14" type="ORF">OVN521_LOCUS6440</name>
</gene>
<evidence type="ECO:0000256" key="12">
    <source>
        <dbReference type="SAM" id="Phobius"/>
    </source>
</evidence>
<dbReference type="PRINTS" id="PR00786">
    <property type="entry name" value="NEPRILYSIN"/>
</dbReference>
<evidence type="ECO:0000256" key="11">
    <source>
        <dbReference type="PROSITE-ProRule" id="PRU00205"/>
    </source>
</evidence>
<feature type="transmembrane region" description="Helical" evidence="12">
    <location>
        <begin position="131"/>
        <end position="151"/>
    </location>
</feature>
<feature type="transmembrane region" description="Helical" evidence="12">
    <location>
        <begin position="316"/>
        <end position="340"/>
    </location>
</feature>
<dbReference type="Pfam" id="PF05649">
    <property type="entry name" value="Peptidase_M13_N"/>
    <property type="match status" value="1"/>
</dbReference>
<dbReference type="AlphaFoldDB" id="A0A819E3I0"/>
<feature type="transmembrane region" description="Helical" evidence="12">
    <location>
        <begin position="387"/>
        <end position="412"/>
    </location>
</feature>
<feature type="transmembrane region" description="Helical" evidence="12">
    <location>
        <begin position="76"/>
        <end position="97"/>
    </location>
</feature>
<feature type="domain" description="TLC" evidence="13">
    <location>
        <begin position="78"/>
        <end position="284"/>
    </location>
</feature>
<dbReference type="PROSITE" id="PS51885">
    <property type="entry name" value="NEPRILYSIN"/>
    <property type="match status" value="1"/>
</dbReference>
<evidence type="ECO:0000256" key="9">
    <source>
        <dbReference type="ARBA" id="ARBA00023049"/>
    </source>
</evidence>
<dbReference type="PROSITE" id="PS50922">
    <property type="entry name" value="TLC"/>
    <property type="match status" value="1"/>
</dbReference>
<dbReference type="GO" id="GO:0004222">
    <property type="term" value="F:metalloendopeptidase activity"/>
    <property type="evidence" value="ECO:0007669"/>
    <property type="project" value="InterPro"/>
</dbReference>
<comment type="subcellular location">
    <subcellularLocation>
        <location evidence="2">Membrane</location>
        <topology evidence="2">Multi-pass membrane protein</topology>
    </subcellularLocation>
</comment>
<dbReference type="GO" id="GO:0046872">
    <property type="term" value="F:metal ion binding"/>
    <property type="evidence" value="ECO:0007669"/>
    <property type="project" value="UniProtKB-KW"/>
</dbReference>
<keyword evidence="15" id="KW-1185">Reference proteome</keyword>
<dbReference type="EMBL" id="CAJOBG010000676">
    <property type="protein sequence ID" value="CAF3844071.1"/>
    <property type="molecule type" value="Genomic_DNA"/>
</dbReference>
<feature type="transmembrane region" description="Helical" evidence="12">
    <location>
        <begin position="213"/>
        <end position="234"/>
    </location>
</feature>
<dbReference type="GO" id="GO:0005886">
    <property type="term" value="C:plasma membrane"/>
    <property type="evidence" value="ECO:0007669"/>
    <property type="project" value="TreeGrafter"/>
</dbReference>
<evidence type="ECO:0000256" key="2">
    <source>
        <dbReference type="ARBA" id="ARBA00004141"/>
    </source>
</evidence>
<keyword evidence="5" id="KW-0479">Metal-binding</keyword>
<dbReference type="InterPro" id="IPR008753">
    <property type="entry name" value="Peptidase_M13_N"/>
</dbReference>
<reference evidence="14" key="1">
    <citation type="submission" date="2021-02" db="EMBL/GenBank/DDBJ databases">
        <authorList>
            <person name="Nowell W R."/>
        </authorList>
    </citation>
    <scope>NUCLEOTIDE SEQUENCE</scope>
</reference>
<keyword evidence="10 11" id="KW-0472">Membrane</keyword>
<organism evidence="14 15">
    <name type="scientific">Rotaria magnacalcarata</name>
    <dbReference type="NCBI Taxonomy" id="392030"/>
    <lineage>
        <taxon>Eukaryota</taxon>
        <taxon>Metazoa</taxon>
        <taxon>Spiralia</taxon>
        <taxon>Gnathifera</taxon>
        <taxon>Rotifera</taxon>
        <taxon>Eurotatoria</taxon>
        <taxon>Bdelloidea</taxon>
        <taxon>Philodinida</taxon>
        <taxon>Philodinidae</taxon>
        <taxon>Rotaria</taxon>
    </lineage>
</organism>
<protein>
    <recommendedName>
        <fullName evidence="13">TLC domain-containing protein</fullName>
    </recommendedName>
</protein>
<dbReference type="Pfam" id="PF01431">
    <property type="entry name" value="Peptidase_M13"/>
    <property type="match status" value="1"/>
</dbReference>
<feature type="transmembrane region" description="Helical" evidence="12">
    <location>
        <begin position="254"/>
        <end position="274"/>
    </location>
</feature>
<evidence type="ECO:0000256" key="6">
    <source>
        <dbReference type="ARBA" id="ARBA00022801"/>
    </source>
</evidence>
<comment type="caution">
    <text evidence="14">The sequence shown here is derived from an EMBL/GenBank/DDBJ whole genome shotgun (WGS) entry which is preliminary data.</text>
</comment>
<evidence type="ECO:0000256" key="5">
    <source>
        <dbReference type="ARBA" id="ARBA00022723"/>
    </source>
</evidence>
<dbReference type="Gene3D" id="3.40.390.10">
    <property type="entry name" value="Collagenase (Catalytic Domain)"/>
    <property type="match status" value="1"/>
</dbReference>
<dbReference type="InterPro" id="IPR042089">
    <property type="entry name" value="Peptidase_M13_dom_2"/>
</dbReference>
<feature type="transmembrane region" description="Helical" evidence="12">
    <location>
        <begin position="34"/>
        <end position="55"/>
    </location>
</feature>
<dbReference type="InterPro" id="IPR018497">
    <property type="entry name" value="Peptidase_M13_C"/>
</dbReference>
<dbReference type="SUPFAM" id="SSF55486">
    <property type="entry name" value="Metalloproteases ('zincins'), catalytic domain"/>
    <property type="match status" value="1"/>
</dbReference>
<keyword evidence="7" id="KW-0862">Zinc</keyword>
<evidence type="ECO:0000313" key="14">
    <source>
        <dbReference type="EMBL" id="CAF3844071.1"/>
    </source>
</evidence>
<evidence type="ECO:0000256" key="10">
    <source>
        <dbReference type="ARBA" id="ARBA00023136"/>
    </source>
</evidence>
<evidence type="ECO:0000256" key="1">
    <source>
        <dbReference type="ARBA" id="ARBA00001947"/>
    </source>
</evidence>
<dbReference type="SMART" id="SM00724">
    <property type="entry name" value="TLC"/>
    <property type="match status" value="1"/>
</dbReference>
<sequence length="1142" mass="131020">MWNEEFWLPRNTTWTNFTVLEQQGIRLPQLHDLIYVYPLALLLYVTRLLLEYFIAQPVGRLVGIRQVHLRNSRVSLLGKFSESCWRFIFYLCIFLYGNQVNSFLFPLKKSWTWDTKDCWLNYPNHRLTDDIFWYYMIELAFYWSLIFSQFIDVKRKDFWQMFLHHIATISLLSFSYTVNFVRIGALVLVIHDCGDFWLEIGKMAKYARAQKTCDVFFVIFAIVWFITRLCYYPYKILYTTTFEELNILGLFPAYYVFNGLLILLQILHYFWFYLICRVAILACKAGKVTKDDRSDSDDSGDESSNGGVDIRMTNTFLLSILLILFLFQINHSLASSLFYIRDRSILDDGNQLDRTDNHFELNAHIKPSYDLMESDHQYRIPRLSCKLIIPVLALFLGIFLILTIVFAALFGVERNKSGSSPTASTASASLTTSTASASLTTSTNPSVVTTTQAPSVNNVCLTPYCVKAANYLLQSIDTEVEPCENFFEFACGTWLKNNRIPDDAGSVDTFNGLRNQLDVNVVDILTSPIPSDLNNTQAVINARRLYASCVNETALASDGERALLDVINDELGGWPILQGSSWNESAFNLTNLMSKLREYNQNVIFGFSTSTDDKNSSVNYIRLYQSDLALEQRSNYINTTKLTNAYSRLISDIAKAFTNDTTMIDGNAKDIFDFEKNISVHHWTPAEQRARQNETVRTVMGNLTQMLNTSFDFTTYIQDMYASSNVPLNDNDVISVSEVDFIRNVSAILDEASPRVMQNYIVWRFIMNRLSDMSKRIRNIKEPFDEVFRGTIAQRPRSITCGNMVNSYMGFAVSKIYIRQYFDESARNQSMEMIKNIRSTFIEMLTNSTWMDDISKNRSIEKALAIDEKIGYPEYLGSNNMTELENMYKEYVFSSSHINNLLKVLQIKSNESLRTLRDPVDRKAWGSSPPTTVNAFYSPSKNQISFPGAILQTPFFNKDAPKYLNYGGIGVVIGHEITHGFDDSGRQFDKDGNRVSWWTQETIDQFTERKKCIVDQYSNYTLTQINRTLNGNQTQGENIADNGGIKESFYAYQKWAATNGQNDRKLPGLEEYSPEQLFFMNYGQIWCTKMTDANALNRILTGVHSPGEFRIRGPTSNFDEFDRVFGCTPGQGNSQSPKCSVW</sequence>
<dbReference type="PANTHER" id="PTHR11733:SF133">
    <property type="entry name" value="PHOSPHATE-REGULATING NEUTRAL ENDOPEPTIDASE PHEX"/>
    <property type="match status" value="1"/>
</dbReference>
<dbReference type="Proteomes" id="UP000663866">
    <property type="component" value="Unassembled WGS sequence"/>
</dbReference>
<keyword evidence="6" id="KW-0378">Hydrolase</keyword>
<dbReference type="Gene3D" id="1.10.1380.10">
    <property type="entry name" value="Neutral endopeptidase , domain2"/>
    <property type="match status" value="1"/>
</dbReference>
<evidence type="ECO:0000259" key="13">
    <source>
        <dbReference type="PROSITE" id="PS50922"/>
    </source>
</evidence>
<name>A0A819E3I0_9BILA</name>
<dbReference type="InterPro" id="IPR024079">
    <property type="entry name" value="MetalloPept_cat_dom_sf"/>
</dbReference>
<evidence type="ECO:0000256" key="7">
    <source>
        <dbReference type="ARBA" id="ARBA00022833"/>
    </source>
</evidence>
<dbReference type="GO" id="GO:0016485">
    <property type="term" value="P:protein processing"/>
    <property type="evidence" value="ECO:0007669"/>
    <property type="project" value="TreeGrafter"/>
</dbReference>
<evidence type="ECO:0000256" key="3">
    <source>
        <dbReference type="ARBA" id="ARBA00022670"/>
    </source>
</evidence>
<proteinExistence type="predicted"/>
<evidence type="ECO:0000313" key="15">
    <source>
        <dbReference type="Proteomes" id="UP000663866"/>
    </source>
</evidence>
<keyword evidence="4 11" id="KW-0812">Transmembrane</keyword>
<dbReference type="PANTHER" id="PTHR11733">
    <property type="entry name" value="ZINC METALLOPROTEASE FAMILY M13 NEPRILYSIN-RELATED"/>
    <property type="match status" value="1"/>
</dbReference>
<accession>A0A819E3I0</accession>
<dbReference type="InterPro" id="IPR006634">
    <property type="entry name" value="TLC-dom"/>
</dbReference>
<keyword evidence="9" id="KW-0482">Metalloprotease</keyword>
<keyword evidence="8 12" id="KW-1133">Transmembrane helix</keyword>
<evidence type="ECO:0000256" key="8">
    <source>
        <dbReference type="ARBA" id="ARBA00022989"/>
    </source>
</evidence>